<proteinExistence type="predicted"/>
<organism evidence="2 3">
    <name type="scientific">Modicisalibacter luteus</name>
    <dbReference type="NCBI Taxonomy" id="453962"/>
    <lineage>
        <taxon>Bacteria</taxon>
        <taxon>Pseudomonadati</taxon>
        <taxon>Pseudomonadota</taxon>
        <taxon>Gammaproteobacteria</taxon>
        <taxon>Oceanospirillales</taxon>
        <taxon>Halomonadaceae</taxon>
        <taxon>Modicisalibacter</taxon>
    </lineage>
</organism>
<comment type="caution">
    <text evidence="2">The sequence shown here is derived from an EMBL/GenBank/DDBJ whole genome shotgun (WGS) entry which is preliminary data.</text>
</comment>
<feature type="compositionally biased region" description="Basic and acidic residues" evidence="1">
    <location>
        <begin position="1"/>
        <end position="65"/>
    </location>
</feature>
<evidence type="ECO:0000313" key="2">
    <source>
        <dbReference type="EMBL" id="MFC3292284.1"/>
    </source>
</evidence>
<dbReference type="Proteomes" id="UP001595640">
    <property type="component" value="Unassembled WGS sequence"/>
</dbReference>
<evidence type="ECO:0000313" key="3">
    <source>
        <dbReference type="Proteomes" id="UP001595640"/>
    </source>
</evidence>
<sequence>MSESGKKDTGSEDGKRLDEKDKARNMVERDMPEDNTPRGGDDRDSVYRPDENVDDQKSPKSRSEPGHQPYIQEASIKGSQSKEKTQQKRNIDDTADDAESSRRDG</sequence>
<reference evidence="3" key="1">
    <citation type="journal article" date="2019" name="Int. J. Syst. Evol. Microbiol.">
        <title>The Global Catalogue of Microorganisms (GCM) 10K type strain sequencing project: providing services to taxonomists for standard genome sequencing and annotation.</title>
        <authorList>
            <consortium name="The Broad Institute Genomics Platform"/>
            <consortium name="The Broad Institute Genome Sequencing Center for Infectious Disease"/>
            <person name="Wu L."/>
            <person name="Ma J."/>
        </authorList>
    </citation>
    <scope>NUCLEOTIDE SEQUENCE [LARGE SCALE GENOMIC DNA]</scope>
    <source>
        <strain evidence="3">KCTC 12847</strain>
    </source>
</reference>
<feature type="compositionally biased region" description="Basic and acidic residues" evidence="1">
    <location>
        <begin position="80"/>
        <end position="92"/>
    </location>
</feature>
<dbReference type="RefSeq" id="WP_019019479.1">
    <property type="nucleotide sequence ID" value="NZ_BMXD01000002.1"/>
</dbReference>
<accession>A0ABV7M318</accession>
<dbReference type="EMBL" id="JBHRUH010000015">
    <property type="protein sequence ID" value="MFC3292284.1"/>
    <property type="molecule type" value="Genomic_DNA"/>
</dbReference>
<feature type="region of interest" description="Disordered" evidence="1">
    <location>
        <begin position="1"/>
        <end position="105"/>
    </location>
</feature>
<gene>
    <name evidence="2" type="ORF">ACFOEI_09390</name>
</gene>
<evidence type="ECO:0000256" key="1">
    <source>
        <dbReference type="SAM" id="MobiDB-lite"/>
    </source>
</evidence>
<keyword evidence="3" id="KW-1185">Reference proteome</keyword>
<name>A0ABV7M318_9GAMM</name>
<protein>
    <submittedName>
        <fullName evidence="2">Uncharacterized protein</fullName>
    </submittedName>
</protein>